<keyword evidence="3" id="KW-0999">Mitochondrion inner membrane</keyword>
<reference evidence="8" key="1">
    <citation type="submission" date="2015-01" db="EMBL/GenBank/DDBJ databases">
        <authorList>
            <person name="Aksoy S."/>
            <person name="Warren W."/>
            <person name="Wilson R.K."/>
        </authorList>
    </citation>
    <scope>NUCLEOTIDE SEQUENCE [LARGE SCALE GENOMIC DNA]</scope>
    <source>
        <strain evidence="8">IAEA</strain>
    </source>
</reference>
<dbReference type="GO" id="GO:0006123">
    <property type="term" value="P:mitochondrial electron transport, cytochrome c to oxygen"/>
    <property type="evidence" value="ECO:0007669"/>
    <property type="project" value="InterPro"/>
</dbReference>
<evidence type="ECO:0000313" key="8">
    <source>
        <dbReference type="Proteomes" id="UP000092460"/>
    </source>
</evidence>
<accession>A0A1B0B113</accession>
<proteinExistence type="inferred from homology"/>
<dbReference type="InterPro" id="IPR039297">
    <property type="entry name" value="COX7a"/>
</dbReference>
<dbReference type="Pfam" id="PF02238">
    <property type="entry name" value="COX7a"/>
    <property type="match status" value="1"/>
</dbReference>
<evidence type="ECO:0000313" key="7">
    <source>
        <dbReference type="EnsemblMetazoa" id="GPPI015280-PA"/>
    </source>
</evidence>
<evidence type="ECO:0000256" key="4">
    <source>
        <dbReference type="ARBA" id="ARBA00023128"/>
    </source>
</evidence>
<dbReference type="VEuPathDB" id="VectorBase:GPPI015280"/>
<dbReference type="EMBL" id="JXJN01006953">
    <property type="status" value="NOT_ANNOTATED_CDS"/>
    <property type="molecule type" value="Genomic_DNA"/>
</dbReference>
<protein>
    <submittedName>
        <fullName evidence="7">Uncharacterized protein</fullName>
    </submittedName>
</protein>
<keyword evidence="8" id="KW-1185">Reference proteome</keyword>
<dbReference type="InterPro" id="IPR036539">
    <property type="entry name" value="Cyt_c_oxidase_su7a_sf"/>
</dbReference>
<comment type="similarity">
    <text evidence="2">Belongs to the cytochrome c oxidase VIIa family.</text>
</comment>
<keyword evidence="6" id="KW-1133">Transmembrane helix</keyword>
<dbReference type="GO" id="GO:0045277">
    <property type="term" value="C:respiratory chain complex IV"/>
    <property type="evidence" value="ECO:0007669"/>
    <property type="project" value="InterPro"/>
</dbReference>
<organism evidence="7 8">
    <name type="scientific">Glossina palpalis gambiensis</name>
    <dbReference type="NCBI Taxonomy" id="67801"/>
    <lineage>
        <taxon>Eukaryota</taxon>
        <taxon>Metazoa</taxon>
        <taxon>Ecdysozoa</taxon>
        <taxon>Arthropoda</taxon>
        <taxon>Hexapoda</taxon>
        <taxon>Insecta</taxon>
        <taxon>Pterygota</taxon>
        <taxon>Neoptera</taxon>
        <taxon>Endopterygota</taxon>
        <taxon>Diptera</taxon>
        <taxon>Brachycera</taxon>
        <taxon>Muscomorpha</taxon>
        <taxon>Hippoboscoidea</taxon>
        <taxon>Glossinidae</taxon>
        <taxon>Glossina</taxon>
    </lineage>
</organism>
<evidence type="ECO:0000256" key="6">
    <source>
        <dbReference type="SAM" id="Phobius"/>
    </source>
</evidence>
<evidence type="ECO:0000256" key="5">
    <source>
        <dbReference type="ARBA" id="ARBA00023136"/>
    </source>
</evidence>
<dbReference type="EnsemblMetazoa" id="GPPI015280-RA">
    <property type="protein sequence ID" value="GPPI015280-PA"/>
    <property type="gene ID" value="GPPI015280"/>
</dbReference>
<dbReference type="Gene3D" id="4.10.91.10">
    <property type="entry name" value="Cytochrome c oxidase, subunit VIIa"/>
    <property type="match status" value="1"/>
</dbReference>
<evidence type="ECO:0000256" key="3">
    <source>
        <dbReference type="ARBA" id="ARBA00022792"/>
    </source>
</evidence>
<name>A0A1B0B113_9MUSC</name>
<dbReference type="GO" id="GO:0005743">
    <property type="term" value="C:mitochondrial inner membrane"/>
    <property type="evidence" value="ECO:0007669"/>
    <property type="project" value="UniProtKB-SubCell"/>
</dbReference>
<feature type="transmembrane region" description="Helical" evidence="6">
    <location>
        <begin position="70"/>
        <end position="95"/>
    </location>
</feature>
<keyword evidence="6" id="KW-0812">Transmembrane</keyword>
<evidence type="ECO:0000256" key="1">
    <source>
        <dbReference type="ARBA" id="ARBA00004273"/>
    </source>
</evidence>
<dbReference type="Proteomes" id="UP000092460">
    <property type="component" value="Unassembled WGS sequence"/>
</dbReference>
<keyword evidence="5 6" id="KW-0472">Membrane</keyword>
<reference evidence="7" key="2">
    <citation type="submission" date="2020-05" db="UniProtKB">
        <authorList>
            <consortium name="EnsemblMetazoa"/>
        </authorList>
    </citation>
    <scope>IDENTIFICATION</scope>
    <source>
        <strain evidence="7">IAEA</strain>
    </source>
</reference>
<evidence type="ECO:0000256" key="2">
    <source>
        <dbReference type="ARBA" id="ARBA00009331"/>
    </source>
</evidence>
<sequence>MLNILKPALRASLSQQHLKTIRYYAGPAGGGPPLAKKSFGVSAKMLRLQKHFQKKNDVPVFLKGIKNDVILYYTTLGSAGLGLIMNFAFYVGYIVD</sequence>
<comment type="subcellular location">
    <subcellularLocation>
        <location evidence="1">Mitochondrion inner membrane</location>
    </subcellularLocation>
</comment>
<keyword evidence="4" id="KW-0496">Mitochondrion</keyword>
<dbReference type="AlphaFoldDB" id="A0A1B0B113"/>
<dbReference type="SUPFAM" id="SSF81419">
    <property type="entry name" value="Mitochondrial cytochrome c oxidase subunit VIIa"/>
    <property type="match status" value="1"/>
</dbReference>